<name>A0A511DDR3_9PSEU</name>
<gene>
    <name evidence="1" type="ORF">PSU4_16210</name>
</gene>
<reference evidence="1 2" key="1">
    <citation type="submission" date="2019-07" db="EMBL/GenBank/DDBJ databases">
        <title>Whole genome shotgun sequence of Pseudonocardia sulfidoxydans NBRC 16205.</title>
        <authorList>
            <person name="Hosoyama A."/>
            <person name="Uohara A."/>
            <person name="Ohji S."/>
            <person name="Ichikawa N."/>
        </authorList>
    </citation>
    <scope>NUCLEOTIDE SEQUENCE [LARGE SCALE GENOMIC DNA]</scope>
    <source>
        <strain evidence="1 2">NBRC 16205</strain>
    </source>
</reference>
<dbReference type="AlphaFoldDB" id="A0A511DDR3"/>
<evidence type="ECO:0000313" key="2">
    <source>
        <dbReference type="Proteomes" id="UP000321685"/>
    </source>
</evidence>
<dbReference type="Proteomes" id="UP000321685">
    <property type="component" value="Unassembled WGS sequence"/>
</dbReference>
<proteinExistence type="predicted"/>
<sequence length="232" mass="24647">MRTVCGFGRAVQALVGRRPLAVDGVRPLVARGLPLLSTGPGDQVRDGVRLDQVDATTCGSAVLVALSAWASAAELERLDPGGADPVVGGVRQGFGARYDARQKQVHRETNRLWPQALGTTPWGMVGWLTRNVPAAGRYRVRLVDDSSAQDLRPLVAEVVAALTAGRPVPVLVGTVVPRHWCLALTVGDGGHWNVYEPTSGQVRAVDPELVGRRALAPVLGFDRLHAVLSPRG</sequence>
<dbReference type="EMBL" id="BJVJ01000011">
    <property type="protein sequence ID" value="GEL22667.1"/>
    <property type="molecule type" value="Genomic_DNA"/>
</dbReference>
<protein>
    <recommendedName>
        <fullName evidence="3">Peptidase C39-like domain-containing protein</fullName>
    </recommendedName>
</protein>
<keyword evidence="2" id="KW-1185">Reference proteome</keyword>
<accession>A0A511DDR3</accession>
<dbReference type="RefSeq" id="WP_147104368.1">
    <property type="nucleotide sequence ID" value="NZ_BJVJ01000011.1"/>
</dbReference>
<organism evidence="1 2">
    <name type="scientific">Pseudonocardia sulfidoxydans NBRC 16205</name>
    <dbReference type="NCBI Taxonomy" id="1223511"/>
    <lineage>
        <taxon>Bacteria</taxon>
        <taxon>Bacillati</taxon>
        <taxon>Actinomycetota</taxon>
        <taxon>Actinomycetes</taxon>
        <taxon>Pseudonocardiales</taxon>
        <taxon>Pseudonocardiaceae</taxon>
        <taxon>Pseudonocardia</taxon>
    </lineage>
</organism>
<evidence type="ECO:0000313" key="1">
    <source>
        <dbReference type="EMBL" id="GEL22667.1"/>
    </source>
</evidence>
<evidence type="ECO:0008006" key="3">
    <source>
        <dbReference type="Google" id="ProtNLM"/>
    </source>
</evidence>
<comment type="caution">
    <text evidence="1">The sequence shown here is derived from an EMBL/GenBank/DDBJ whole genome shotgun (WGS) entry which is preliminary data.</text>
</comment>
<dbReference type="OrthoDB" id="4512149at2"/>